<feature type="compositionally biased region" description="Polar residues" evidence="1">
    <location>
        <begin position="22"/>
        <end position="32"/>
    </location>
</feature>
<dbReference type="EMBL" id="KJ958536">
    <property type="protein sequence ID" value="AIY25914.1"/>
    <property type="molecule type" value="Viral_cRNA"/>
</dbReference>
<evidence type="ECO:0000256" key="1">
    <source>
        <dbReference type="SAM" id="MobiDB-lite"/>
    </source>
</evidence>
<sequence>MLRKAALALRGGNKEEDRHPVTSWSSPIQSPSAPMDSRLLTVNLKVTAHMSVRTTNKNIVFSDVLLACTDIMDTYDGPMETLGFYWIMILVLVKRLKSLRGNEGTQDFVSSVSEPISFLTDISSPYLKTFPTTAFSFGREFRAGKVSGNASVSFSETRAVTTSLELILQSLGLVNDHLGSALSALKIPAERIKGSLVIHMALRDSFSHIQPATLKETSD</sequence>
<accession>A0A0A1E8V2</accession>
<dbReference type="RefSeq" id="YP_010084459.1">
    <property type="nucleotide sequence ID" value="NC_055138.1"/>
</dbReference>
<feature type="region of interest" description="Disordered" evidence="1">
    <location>
        <begin position="7"/>
        <end position="32"/>
    </location>
</feature>
<dbReference type="GeneID" id="65099448"/>
<proteinExistence type="predicted"/>
<name>A0A0A1E8V2_9RHAB</name>
<organism evidence="2 3">
    <name type="scientific">Lepeophtheirus salmonis rhabdovirus 127</name>
    <dbReference type="NCBI Taxonomy" id="1573761"/>
    <lineage>
        <taxon>Viruses</taxon>
        <taxon>Riboviria</taxon>
        <taxon>Orthornavirae</taxon>
        <taxon>Negarnaviricota</taxon>
        <taxon>Haploviricotina</taxon>
        <taxon>Monjiviricetes</taxon>
        <taxon>Mononegavirales</taxon>
        <taxon>Rhabdoviridae</taxon>
        <taxon>Alpharhabdovirinae</taxon>
        <taxon>Caligrhavirus</taxon>
        <taxon>Caligrhavirus lepeophtheirus</taxon>
    </lineage>
</organism>
<dbReference type="Proteomes" id="UP000297124">
    <property type="component" value="Segment"/>
</dbReference>
<protein>
    <submittedName>
        <fullName evidence="2">Matrix protein</fullName>
    </submittedName>
</protein>
<evidence type="ECO:0000313" key="3">
    <source>
        <dbReference type="Proteomes" id="UP000297124"/>
    </source>
</evidence>
<reference evidence="2 3" key="1">
    <citation type="journal article" date="2014" name="PLoS ONE">
        <title>Genomic Characterization and Phylogenetic Position of Two New Species in Rhabdoviridae Infecting the Parasitic Copepod, Salmon Louse (Lepeophtheirus salmonis).</title>
        <authorList>
            <person name="Okland A.L."/>
            <person name="Nylund A."/>
            <person name="Overgard A.C."/>
            <person name="Blindheim S."/>
            <person name="Watanabe K."/>
            <person name="Grotmol S."/>
            <person name="Arnesen C.E."/>
            <person name="Plarre H."/>
        </authorList>
    </citation>
    <scope>NUCLEOTIDE SEQUENCE [LARGE SCALE GENOMIC DNA]</scope>
    <source>
        <strain evidence="2">LSRV-No127</strain>
    </source>
</reference>
<evidence type="ECO:0000313" key="2">
    <source>
        <dbReference type="EMBL" id="AIY25914.1"/>
    </source>
</evidence>
<dbReference type="KEGG" id="vg:65099448"/>
<keyword evidence="3" id="KW-1185">Reference proteome</keyword>